<protein>
    <recommendedName>
        <fullName evidence="3">Baseplate J-like protein</fullName>
    </recommendedName>
</protein>
<organism evidence="1 2">
    <name type="scientific">Azotobacter beijerinckii</name>
    <dbReference type="NCBI Taxonomy" id="170623"/>
    <lineage>
        <taxon>Bacteria</taxon>
        <taxon>Pseudomonadati</taxon>
        <taxon>Pseudomonadota</taxon>
        <taxon>Gammaproteobacteria</taxon>
        <taxon>Pseudomonadales</taxon>
        <taxon>Pseudomonadaceae</taxon>
        <taxon>Azotobacter</taxon>
    </lineage>
</organism>
<dbReference type="EMBL" id="FOKJ01000032">
    <property type="protein sequence ID" value="SFB30542.1"/>
    <property type="molecule type" value="Genomic_DNA"/>
</dbReference>
<evidence type="ECO:0000313" key="1">
    <source>
        <dbReference type="EMBL" id="SFB30542.1"/>
    </source>
</evidence>
<evidence type="ECO:0000313" key="2">
    <source>
        <dbReference type="Proteomes" id="UP000198861"/>
    </source>
</evidence>
<comment type="caution">
    <text evidence="1">The sequence shown here is derived from an EMBL/GenBank/DDBJ whole genome shotgun (WGS) entry which is preliminary data.</text>
</comment>
<reference evidence="1 2" key="1">
    <citation type="submission" date="2016-10" db="EMBL/GenBank/DDBJ databases">
        <authorList>
            <person name="Varghese N."/>
            <person name="Submissions S."/>
        </authorList>
    </citation>
    <scope>NUCLEOTIDE SEQUENCE [LARGE SCALE GENOMIC DNA]</scope>
    <source>
        <strain evidence="1 2">DSM 282</strain>
    </source>
</reference>
<dbReference type="Proteomes" id="UP000198861">
    <property type="component" value="Unassembled WGS sequence"/>
</dbReference>
<sequence>MALPHQRISPIPDNEPDAVPSLWNTRYDEIDENFGNLHTRLEARETELVQARGGKASLDARLDGLEQDFANTGLTAPVAPISAWHYELQAELLRGLGQSGVYQTRSYHFGGDDAFDRPWSESFAPASIHNHPNFKGTPGMGEFTAVLNGYYVRTRHNDYKLKRPADAGSAFLATQEVEAPPVPAAIAGAGSVDAQIAALRGLFRDYQGGAFPGGFGWTLSYLEVWFEAYQEVVSDTYESFRHQQYVTTVGAALREVLKYNYGGYKNPTENVAFEPPVVRFIDESGRPVMARLRYRIAAVDVSELGDLRQALAPVDDWAQAARTGKAPARFKIREAANGPGVLDALMQKVPGLDGTGAVLTESYGAAIIKEYGGATQANAAYYHRFNTGATDAANRNSFRRGFNDPTLFVAMTSRPEVCPMTVSGQTWRFSYAMPLELILRTPLERWNPHAIAEVASVSGAGTQASPYSGVNGDARFYRVPAAFYGTEMSFTDPADTGATAAYVIAGNGQTVPVRAAGIHVALPDIPGVGSVRCRYPIYPVFHEGSHAQGQIEAMRRELETARGLALSALDLGGTAHRQIAAMAQSRIQEGEFVLANRGIVAGCTLAKSTNATRNLSLEGGRCFARGRLYSVAAELNAVSVPQNTGPGAVTVSAYLVLVGGAWMLATTPLGGPVPEGAIELYRLTIPAGSTDASDPHLANVVLTDVRRLEPAFPSHVSSPAYHYQNLNWLPDDRYQLRFDIVAAEGAPCEPDDLLVGSRAQNAFAVSLAAAADNVRVRWQVTQMKF</sequence>
<dbReference type="RefSeq" id="WP_091013507.1">
    <property type="nucleotide sequence ID" value="NZ_FOKJ01000032.1"/>
</dbReference>
<accession>A0A1I0ZYW6</accession>
<name>A0A1I0ZYW6_9GAMM</name>
<keyword evidence="2" id="KW-1185">Reference proteome</keyword>
<evidence type="ECO:0008006" key="3">
    <source>
        <dbReference type="Google" id="ProtNLM"/>
    </source>
</evidence>
<gene>
    <name evidence="1" type="ORF">SAMN04244571_02172</name>
</gene>
<proteinExistence type="predicted"/>